<reference evidence="2" key="2">
    <citation type="submission" date="2014-07" db="EMBL/GenBank/DDBJ databases">
        <authorList>
            <person name="Hull J."/>
        </authorList>
    </citation>
    <scope>NUCLEOTIDE SEQUENCE</scope>
</reference>
<dbReference type="SMART" id="SM00595">
    <property type="entry name" value="MADF"/>
    <property type="match status" value="1"/>
</dbReference>
<sequence>MVAEWTNERIRKLIDMYRDRPCLWKLNHEHYTNKKLKDRAYAEIVNAFRSIFPQASHNMLKTKIQNIRGSYRKELRKIEASKKSAKQGDEQYTPSLWYFDLLAFTKDQERDFPINRNSGDYSQNSSDIRFEISEESASENYGNEDSQERFAEQKQCEGFFTERGPKKRRSKGVETYPSQCIRTSSAAISNPSAIFDDCSALGIYIAEKLRKMEGSQQILAEALIQKVITKGLKNKLTDSTDLFETPP</sequence>
<dbReference type="AlphaFoldDB" id="A0A0A9W9X3"/>
<dbReference type="EMBL" id="GBHO01038352">
    <property type="protein sequence ID" value="JAG05252.1"/>
    <property type="molecule type" value="Transcribed_RNA"/>
</dbReference>
<dbReference type="PROSITE" id="PS51029">
    <property type="entry name" value="MADF"/>
    <property type="match status" value="1"/>
</dbReference>
<proteinExistence type="predicted"/>
<name>A0A0A9W9X3_LYGHE</name>
<dbReference type="Pfam" id="PF10545">
    <property type="entry name" value="MADF_DNA_bdg"/>
    <property type="match status" value="1"/>
</dbReference>
<accession>A0A0A9W9X3</accession>
<organism evidence="2">
    <name type="scientific">Lygus hesperus</name>
    <name type="common">Western plant bug</name>
    <dbReference type="NCBI Taxonomy" id="30085"/>
    <lineage>
        <taxon>Eukaryota</taxon>
        <taxon>Metazoa</taxon>
        <taxon>Ecdysozoa</taxon>
        <taxon>Arthropoda</taxon>
        <taxon>Hexapoda</taxon>
        <taxon>Insecta</taxon>
        <taxon>Pterygota</taxon>
        <taxon>Neoptera</taxon>
        <taxon>Paraneoptera</taxon>
        <taxon>Hemiptera</taxon>
        <taxon>Heteroptera</taxon>
        <taxon>Panheteroptera</taxon>
        <taxon>Cimicomorpha</taxon>
        <taxon>Miridae</taxon>
        <taxon>Mirini</taxon>
        <taxon>Lygus</taxon>
    </lineage>
</organism>
<reference evidence="2" key="1">
    <citation type="journal article" date="2014" name="PLoS ONE">
        <title>Transcriptome-Based Identification of ABC Transporters in the Western Tarnished Plant Bug Lygus hesperus.</title>
        <authorList>
            <person name="Hull J.J."/>
            <person name="Chaney K."/>
            <person name="Geib S.M."/>
            <person name="Fabrick J.A."/>
            <person name="Brent C.S."/>
            <person name="Walsh D."/>
            <person name="Lavine L.C."/>
        </authorList>
    </citation>
    <scope>NUCLEOTIDE SEQUENCE</scope>
</reference>
<evidence type="ECO:0000313" key="2">
    <source>
        <dbReference type="EMBL" id="JAG05252.1"/>
    </source>
</evidence>
<protein>
    <submittedName>
        <fullName evidence="2">Sodium/hydrogen exchanger 3</fullName>
    </submittedName>
</protein>
<dbReference type="InterPro" id="IPR006578">
    <property type="entry name" value="MADF-dom"/>
</dbReference>
<evidence type="ECO:0000259" key="1">
    <source>
        <dbReference type="PROSITE" id="PS51029"/>
    </source>
</evidence>
<dbReference type="PANTHER" id="PTHR21505:SF8">
    <property type="entry name" value="DPT-YFP REPRESSOR BY OVEREXPRESSION, ISOFORM D-RELATED"/>
    <property type="match status" value="1"/>
</dbReference>
<dbReference type="PANTHER" id="PTHR21505">
    <property type="entry name" value="MADF DOMAIN-CONTAINING PROTEIN-RELATED"/>
    <property type="match status" value="1"/>
</dbReference>
<gene>
    <name evidence="2" type="primary">Slc9a3_1</name>
    <name evidence="2" type="ORF">CM83_25311</name>
</gene>
<feature type="domain" description="MADF" evidence="1">
    <location>
        <begin position="12"/>
        <end position="110"/>
    </location>
</feature>